<keyword evidence="2" id="KW-0808">Transferase</keyword>
<dbReference type="GO" id="GO:0003723">
    <property type="term" value="F:RNA binding"/>
    <property type="evidence" value="ECO:0007669"/>
    <property type="project" value="InterPro"/>
</dbReference>
<sequence>MNNESTKSGALFTSTEYQLHCEGPIIVAYQLKSPENMGHIIRLASNFGCKKVLFVGDEKAVRESKIRKVGGAATGQIDWCFVDEASWMKCIDSDYKLIAVETSDNSKCLTDIHFPEKTAFILGNEIYGLSDEVVTKCDQAVHIPMIGKVKSMNVSHACSVVLYEWVKQYLK</sequence>
<dbReference type="RefSeq" id="WP_301189226.1">
    <property type="nucleotide sequence ID" value="NZ_JAPDPJ010000005.1"/>
</dbReference>
<dbReference type="InterPro" id="IPR029026">
    <property type="entry name" value="tRNA_m1G_MTases_N"/>
</dbReference>
<dbReference type="GO" id="GO:0008173">
    <property type="term" value="F:RNA methyltransferase activity"/>
    <property type="evidence" value="ECO:0007669"/>
    <property type="project" value="InterPro"/>
</dbReference>
<evidence type="ECO:0000313" key="4">
    <source>
        <dbReference type="EMBL" id="MCW3785654.1"/>
    </source>
</evidence>
<dbReference type="InterPro" id="IPR004441">
    <property type="entry name" value="rRNA_MeTrfase_TrmH"/>
</dbReference>
<keyword evidence="5" id="KW-1185">Reference proteome</keyword>
<reference evidence="4" key="1">
    <citation type="submission" date="2022-10" db="EMBL/GenBank/DDBJ databases">
        <authorList>
            <person name="Yu W.X."/>
        </authorList>
    </citation>
    <scope>NUCLEOTIDE SEQUENCE</scope>
    <source>
        <strain evidence="4">AAT</strain>
    </source>
</reference>
<organism evidence="4 5">
    <name type="scientific">Plebeiibacterium sediminum</name>
    <dbReference type="NCBI Taxonomy" id="2992112"/>
    <lineage>
        <taxon>Bacteria</taxon>
        <taxon>Pseudomonadati</taxon>
        <taxon>Bacteroidota</taxon>
        <taxon>Bacteroidia</taxon>
        <taxon>Marinilabiliales</taxon>
        <taxon>Marinilabiliaceae</taxon>
        <taxon>Plebeiibacterium</taxon>
    </lineage>
</organism>
<dbReference type="SUPFAM" id="SSF75217">
    <property type="entry name" value="alpha/beta knot"/>
    <property type="match status" value="1"/>
</dbReference>
<protein>
    <submittedName>
        <fullName evidence="4">TrmH family RNA methyltransferase</fullName>
    </submittedName>
</protein>
<dbReference type="GO" id="GO:0006396">
    <property type="term" value="P:RNA processing"/>
    <property type="evidence" value="ECO:0007669"/>
    <property type="project" value="InterPro"/>
</dbReference>
<evidence type="ECO:0000259" key="3">
    <source>
        <dbReference type="Pfam" id="PF00588"/>
    </source>
</evidence>
<dbReference type="Pfam" id="PF00588">
    <property type="entry name" value="SpoU_methylase"/>
    <property type="match status" value="1"/>
</dbReference>
<comment type="caution">
    <text evidence="4">The sequence shown here is derived from an EMBL/GenBank/DDBJ whole genome shotgun (WGS) entry which is preliminary data.</text>
</comment>
<gene>
    <name evidence="4" type="ORF">OM075_04210</name>
</gene>
<evidence type="ECO:0000256" key="1">
    <source>
        <dbReference type="ARBA" id="ARBA00022603"/>
    </source>
</evidence>
<accession>A0AAE3M1Z2</accession>
<dbReference type="GO" id="GO:0032259">
    <property type="term" value="P:methylation"/>
    <property type="evidence" value="ECO:0007669"/>
    <property type="project" value="UniProtKB-KW"/>
</dbReference>
<evidence type="ECO:0000256" key="2">
    <source>
        <dbReference type="ARBA" id="ARBA00022679"/>
    </source>
</evidence>
<evidence type="ECO:0000313" key="5">
    <source>
        <dbReference type="Proteomes" id="UP001209229"/>
    </source>
</evidence>
<dbReference type="AlphaFoldDB" id="A0AAE3M1Z2"/>
<dbReference type="Proteomes" id="UP001209229">
    <property type="component" value="Unassembled WGS sequence"/>
</dbReference>
<proteinExistence type="predicted"/>
<feature type="domain" description="tRNA/rRNA methyltransferase SpoU type" evidence="3">
    <location>
        <begin position="25"/>
        <end position="163"/>
    </location>
</feature>
<dbReference type="EMBL" id="JAPDPJ010000005">
    <property type="protein sequence ID" value="MCW3785654.1"/>
    <property type="molecule type" value="Genomic_DNA"/>
</dbReference>
<dbReference type="Gene3D" id="3.40.1280.10">
    <property type="match status" value="1"/>
</dbReference>
<dbReference type="InterPro" id="IPR029028">
    <property type="entry name" value="Alpha/beta_knot_MTases"/>
</dbReference>
<dbReference type="InterPro" id="IPR001537">
    <property type="entry name" value="SpoU_MeTrfase"/>
</dbReference>
<dbReference type="CDD" id="cd18082">
    <property type="entry name" value="SpoU-like_family"/>
    <property type="match status" value="1"/>
</dbReference>
<keyword evidence="1 4" id="KW-0489">Methyltransferase</keyword>
<name>A0AAE3M1Z2_9BACT</name>
<dbReference type="GO" id="GO:0005829">
    <property type="term" value="C:cytosol"/>
    <property type="evidence" value="ECO:0007669"/>
    <property type="project" value="TreeGrafter"/>
</dbReference>
<dbReference type="PANTHER" id="PTHR46429:SF1">
    <property type="entry name" value="23S RRNA (GUANOSINE-2'-O-)-METHYLTRANSFERASE RLMB"/>
    <property type="match status" value="1"/>
</dbReference>
<dbReference type="PANTHER" id="PTHR46429">
    <property type="entry name" value="23S RRNA (GUANOSINE-2'-O-)-METHYLTRANSFERASE RLMB"/>
    <property type="match status" value="1"/>
</dbReference>